<dbReference type="EMBL" id="FOPP01000003">
    <property type="protein sequence ID" value="SFG91684.1"/>
    <property type="molecule type" value="Genomic_DNA"/>
</dbReference>
<dbReference type="Proteomes" id="UP000199666">
    <property type="component" value="Unassembled WGS sequence"/>
</dbReference>
<gene>
    <name evidence="1" type="ORF">SAMN04489864_103206</name>
</gene>
<sequence length="35" mass="4329">MLLFRKNNEKKLLSVKNTHYIRIAKWNQILEILPY</sequence>
<accession>A0A1I2VQT9</accession>
<evidence type="ECO:0000313" key="1">
    <source>
        <dbReference type="EMBL" id="SFG91684.1"/>
    </source>
</evidence>
<name>A0A1I2VQT9_9SPHI</name>
<proteinExistence type="predicted"/>
<protein>
    <submittedName>
        <fullName evidence="1">Uncharacterized protein</fullName>
    </submittedName>
</protein>
<organism evidence="1 2">
    <name type="scientific">Pedobacter insulae</name>
    <dbReference type="NCBI Taxonomy" id="414048"/>
    <lineage>
        <taxon>Bacteria</taxon>
        <taxon>Pseudomonadati</taxon>
        <taxon>Bacteroidota</taxon>
        <taxon>Sphingobacteriia</taxon>
        <taxon>Sphingobacteriales</taxon>
        <taxon>Sphingobacteriaceae</taxon>
        <taxon>Pedobacter</taxon>
    </lineage>
</organism>
<dbReference type="AlphaFoldDB" id="A0A1I2VQT9"/>
<reference evidence="1 2" key="1">
    <citation type="submission" date="2016-10" db="EMBL/GenBank/DDBJ databases">
        <authorList>
            <person name="de Groot N.N."/>
        </authorList>
    </citation>
    <scope>NUCLEOTIDE SEQUENCE [LARGE SCALE GENOMIC DNA]</scope>
    <source>
        <strain evidence="1 2">DSM 18684</strain>
    </source>
</reference>
<evidence type="ECO:0000313" key="2">
    <source>
        <dbReference type="Proteomes" id="UP000199666"/>
    </source>
</evidence>
<keyword evidence="2" id="KW-1185">Reference proteome</keyword>